<keyword evidence="2" id="KW-0238">DNA-binding</keyword>
<organism evidence="6 7">
    <name type="scientific">Embleya scabrispora</name>
    <dbReference type="NCBI Taxonomy" id="159449"/>
    <lineage>
        <taxon>Bacteria</taxon>
        <taxon>Bacillati</taxon>
        <taxon>Actinomycetota</taxon>
        <taxon>Actinomycetes</taxon>
        <taxon>Kitasatosporales</taxon>
        <taxon>Streptomycetaceae</taxon>
        <taxon>Embleya</taxon>
    </lineage>
</organism>
<keyword evidence="7" id="KW-1185">Reference proteome</keyword>
<protein>
    <recommendedName>
        <fullName evidence="5">HTH deoR-type domain-containing protein</fullName>
    </recommendedName>
</protein>
<dbReference type="PROSITE" id="PS51000">
    <property type="entry name" value="HTH_DEOR_2"/>
    <property type="match status" value="1"/>
</dbReference>
<evidence type="ECO:0000313" key="7">
    <source>
        <dbReference type="Proteomes" id="UP000190037"/>
    </source>
</evidence>
<dbReference type="InterPro" id="IPR001034">
    <property type="entry name" value="DeoR_HTH"/>
</dbReference>
<dbReference type="SUPFAM" id="SSF53822">
    <property type="entry name" value="Periplasmic binding protein-like I"/>
    <property type="match status" value="1"/>
</dbReference>
<dbReference type="GO" id="GO:0003700">
    <property type="term" value="F:DNA-binding transcription factor activity"/>
    <property type="evidence" value="ECO:0007669"/>
    <property type="project" value="InterPro"/>
</dbReference>
<sequence>MLAEQRQELILRTARERGSVKVVEIAEELGVSLVTVRRDVTALVASGLLARVHGGATLPHARPAAPTPGRPPANGHEGPTIGMLVPSATYYFPEVVRGARDAVEAIGGRLVLGISRYLPAEDRDQVDQLLRGGVDGLLLTPSRAPGPGGEDAWMGRLPVPVVLVERRAEIGSGLEHLDRVASDHALGAAQAVRRLGTLGHERILLVARLGSPTTPAVHAGYTAAMAALGLTPPDPAGVETPHPGEDADGFDRAVTRVIEAARTGAATAALVHNDQDALLLVSRLRAAGLDVPGDLALIAYDDEVAALADPPLSAIAPAKHEVGRIAVELLAARLADGDEGRAPRHISLVPRLRLRATTEPADPDAPTEPAGAILSGVPTPAAPSRTNETDRTPV</sequence>
<dbReference type="SMART" id="SM00420">
    <property type="entry name" value="HTH_DEOR"/>
    <property type="match status" value="1"/>
</dbReference>
<evidence type="ECO:0000256" key="1">
    <source>
        <dbReference type="ARBA" id="ARBA00023015"/>
    </source>
</evidence>
<dbReference type="AlphaFoldDB" id="A0A1T3NP37"/>
<dbReference type="Proteomes" id="UP000190037">
    <property type="component" value="Unassembled WGS sequence"/>
</dbReference>
<dbReference type="OrthoDB" id="3252280at2"/>
<evidence type="ECO:0000256" key="4">
    <source>
        <dbReference type="SAM" id="MobiDB-lite"/>
    </source>
</evidence>
<keyword evidence="3" id="KW-0804">Transcription</keyword>
<gene>
    <name evidence="6" type="ORF">B4N89_31235</name>
</gene>
<dbReference type="InterPro" id="IPR046335">
    <property type="entry name" value="LacI/GalR-like_sensor"/>
</dbReference>
<dbReference type="PRINTS" id="PR00037">
    <property type="entry name" value="HTHLACR"/>
</dbReference>
<dbReference type="PANTHER" id="PTHR30146">
    <property type="entry name" value="LACI-RELATED TRANSCRIPTIONAL REPRESSOR"/>
    <property type="match status" value="1"/>
</dbReference>
<dbReference type="CDD" id="cd06267">
    <property type="entry name" value="PBP1_LacI_sugar_binding-like"/>
    <property type="match status" value="1"/>
</dbReference>
<feature type="region of interest" description="Disordered" evidence="4">
    <location>
        <begin position="358"/>
        <end position="394"/>
    </location>
</feature>
<proteinExistence type="predicted"/>
<dbReference type="SUPFAM" id="SSF46785">
    <property type="entry name" value="Winged helix' DNA-binding domain"/>
    <property type="match status" value="1"/>
</dbReference>
<dbReference type="Pfam" id="PF13377">
    <property type="entry name" value="Peripla_BP_3"/>
    <property type="match status" value="1"/>
</dbReference>
<keyword evidence="1" id="KW-0805">Transcription regulation</keyword>
<evidence type="ECO:0000259" key="5">
    <source>
        <dbReference type="PROSITE" id="PS51000"/>
    </source>
</evidence>
<comment type="caution">
    <text evidence="6">The sequence shown here is derived from an EMBL/GenBank/DDBJ whole genome shotgun (WGS) entry which is preliminary data.</text>
</comment>
<dbReference type="InterPro" id="IPR036388">
    <property type="entry name" value="WH-like_DNA-bd_sf"/>
</dbReference>
<feature type="domain" description="HTH deoR-type" evidence="5">
    <location>
        <begin position="3"/>
        <end position="58"/>
    </location>
</feature>
<dbReference type="Gene3D" id="1.10.10.10">
    <property type="entry name" value="Winged helix-like DNA-binding domain superfamily/Winged helix DNA-binding domain"/>
    <property type="match status" value="1"/>
</dbReference>
<dbReference type="Gene3D" id="3.40.50.2300">
    <property type="match status" value="2"/>
</dbReference>
<dbReference type="STRING" id="159449.B4N89_31235"/>
<dbReference type="PANTHER" id="PTHR30146:SF155">
    <property type="entry name" value="ALANINE RACEMASE"/>
    <property type="match status" value="1"/>
</dbReference>
<evidence type="ECO:0000256" key="3">
    <source>
        <dbReference type="ARBA" id="ARBA00023163"/>
    </source>
</evidence>
<dbReference type="InterPro" id="IPR028082">
    <property type="entry name" value="Peripla_BP_I"/>
</dbReference>
<accession>A0A1T3NP37</accession>
<dbReference type="EMBL" id="MWQN01000002">
    <property type="protein sequence ID" value="OPC78647.1"/>
    <property type="molecule type" value="Genomic_DNA"/>
</dbReference>
<dbReference type="Pfam" id="PF08220">
    <property type="entry name" value="HTH_DeoR"/>
    <property type="match status" value="1"/>
</dbReference>
<feature type="region of interest" description="Disordered" evidence="4">
    <location>
        <begin position="58"/>
        <end position="79"/>
    </location>
</feature>
<evidence type="ECO:0000313" key="6">
    <source>
        <dbReference type="EMBL" id="OPC78647.1"/>
    </source>
</evidence>
<evidence type="ECO:0000256" key="2">
    <source>
        <dbReference type="ARBA" id="ARBA00023125"/>
    </source>
</evidence>
<dbReference type="InterPro" id="IPR036390">
    <property type="entry name" value="WH_DNA-bd_sf"/>
</dbReference>
<name>A0A1T3NP37_9ACTN</name>
<reference evidence="6 7" key="1">
    <citation type="submission" date="2017-03" db="EMBL/GenBank/DDBJ databases">
        <title>Draft genome sequence of Streptomyces scabrisporus NF3, endophyte isolated from Amphipterygium adstringens.</title>
        <authorList>
            <person name="Vazquez M."/>
            <person name="Ceapa C.D."/>
            <person name="Rodriguez Luna D."/>
            <person name="Sanchez Esquivel S."/>
        </authorList>
    </citation>
    <scope>NUCLEOTIDE SEQUENCE [LARGE SCALE GENOMIC DNA]</scope>
    <source>
        <strain evidence="6 7">NF3</strain>
    </source>
</reference>
<dbReference type="GO" id="GO:0000976">
    <property type="term" value="F:transcription cis-regulatory region binding"/>
    <property type="evidence" value="ECO:0007669"/>
    <property type="project" value="TreeGrafter"/>
</dbReference>
<dbReference type="RefSeq" id="WP_078979849.1">
    <property type="nucleotide sequence ID" value="NZ_MWQN01000002.1"/>
</dbReference>
<dbReference type="eggNOG" id="COG1609">
    <property type="taxonomic scope" value="Bacteria"/>
</dbReference>